<dbReference type="STRING" id="282199.GCA_001049735_00344"/>
<evidence type="ECO:0000256" key="6">
    <source>
        <dbReference type="ARBA" id="ARBA00022741"/>
    </source>
</evidence>
<reference evidence="14 15" key="1">
    <citation type="submission" date="2015-04" db="EMBL/GenBank/DDBJ databases">
        <authorList>
            <person name="Syromyatnikov M.Y."/>
            <person name="Popov V.N."/>
        </authorList>
    </citation>
    <scope>NUCLEOTIDE SEQUENCE [LARGE SCALE GENOMIC DNA]</scope>
    <source>
        <strain evidence="14 15">CECT 5292</strain>
    </source>
</reference>
<comment type="similarity">
    <text evidence="3 10 13">Belongs to the IPP transferase family.</text>
</comment>
<evidence type="ECO:0000313" key="15">
    <source>
        <dbReference type="Proteomes" id="UP000048949"/>
    </source>
</evidence>
<dbReference type="InterPro" id="IPR027417">
    <property type="entry name" value="P-loop_NTPase"/>
</dbReference>
<feature type="site" description="Interaction with substrate tRNA" evidence="10">
    <location>
        <position position="104"/>
    </location>
</feature>
<dbReference type="GO" id="GO:0005524">
    <property type="term" value="F:ATP binding"/>
    <property type="evidence" value="ECO:0007669"/>
    <property type="project" value="UniProtKB-UniRule"/>
</dbReference>
<proteinExistence type="inferred from homology"/>
<dbReference type="HAMAP" id="MF_00185">
    <property type="entry name" value="IPP_trans"/>
    <property type="match status" value="1"/>
</dbReference>
<evidence type="ECO:0000256" key="4">
    <source>
        <dbReference type="ARBA" id="ARBA00022679"/>
    </source>
</evidence>
<dbReference type="GO" id="GO:0052381">
    <property type="term" value="F:tRNA dimethylallyltransferase activity"/>
    <property type="evidence" value="ECO:0007669"/>
    <property type="project" value="UniProtKB-UniRule"/>
</dbReference>
<evidence type="ECO:0000256" key="3">
    <source>
        <dbReference type="ARBA" id="ARBA00005842"/>
    </source>
</evidence>
<feature type="binding site" evidence="10">
    <location>
        <begin position="20"/>
        <end position="25"/>
    </location>
    <ligand>
        <name>substrate</name>
    </ligand>
</feature>
<evidence type="ECO:0000256" key="8">
    <source>
        <dbReference type="ARBA" id="ARBA00022842"/>
    </source>
</evidence>
<dbReference type="OrthoDB" id="9776390at2"/>
<dbReference type="NCBIfam" id="TIGR00174">
    <property type="entry name" value="miaA"/>
    <property type="match status" value="1"/>
</dbReference>
<dbReference type="PANTHER" id="PTHR11088:SF60">
    <property type="entry name" value="TRNA DIMETHYLALLYLTRANSFERASE"/>
    <property type="match status" value="1"/>
</dbReference>
<evidence type="ECO:0000256" key="5">
    <source>
        <dbReference type="ARBA" id="ARBA00022694"/>
    </source>
</evidence>
<dbReference type="InterPro" id="IPR039657">
    <property type="entry name" value="Dimethylallyltransferase"/>
</dbReference>
<evidence type="ECO:0000256" key="10">
    <source>
        <dbReference type="HAMAP-Rule" id="MF_00185"/>
    </source>
</evidence>
<evidence type="ECO:0000313" key="14">
    <source>
        <dbReference type="EMBL" id="CRK74317.1"/>
    </source>
</evidence>
<organism evidence="14 15">
    <name type="scientific">Nereida ignava</name>
    <dbReference type="NCBI Taxonomy" id="282199"/>
    <lineage>
        <taxon>Bacteria</taxon>
        <taxon>Pseudomonadati</taxon>
        <taxon>Pseudomonadota</taxon>
        <taxon>Alphaproteobacteria</taxon>
        <taxon>Rhodobacterales</taxon>
        <taxon>Roseobacteraceae</taxon>
        <taxon>Nereida</taxon>
    </lineage>
</organism>
<keyword evidence="7 10" id="KW-0067">ATP-binding</keyword>
<comment type="subunit">
    <text evidence="10">Monomer.</text>
</comment>
<dbReference type="EMBL" id="CVQV01000002">
    <property type="protein sequence ID" value="CRK74317.1"/>
    <property type="molecule type" value="Genomic_DNA"/>
</dbReference>
<comment type="function">
    <text evidence="2 10 12">Catalyzes the transfer of a dimethylallyl group onto the adenine at position 37 in tRNAs that read codons beginning with uridine, leading to the formation of N6-(dimethylallyl)adenosine (i(6)A).</text>
</comment>
<dbReference type="PANTHER" id="PTHR11088">
    <property type="entry name" value="TRNA DIMETHYLALLYLTRANSFERASE"/>
    <property type="match status" value="1"/>
</dbReference>
<dbReference type="Proteomes" id="UP000048949">
    <property type="component" value="Unassembled WGS sequence"/>
</dbReference>
<evidence type="ECO:0000256" key="7">
    <source>
        <dbReference type="ARBA" id="ARBA00022840"/>
    </source>
</evidence>
<comment type="cofactor">
    <cofactor evidence="1 10">
        <name>Mg(2+)</name>
        <dbReference type="ChEBI" id="CHEBI:18420"/>
    </cofactor>
</comment>
<evidence type="ECO:0000256" key="2">
    <source>
        <dbReference type="ARBA" id="ARBA00003213"/>
    </source>
</evidence>
<dbReference type="Gene3D" id="1.10.20.140">
    <property type="match status" value="1"/>
</dbReference>
<dbReference type="AlphaFoldDB" id="A0A0U1NHW1"/>
<comment type="caution">
    <text evidence="10">Lacks conserved residue(s) required for the propagation of feature annotation.</text>
</comment>
<feature type="binding site" evidence="10">
    <location>
        <begin position="18"/>
        <end position="25"/>
    </location>
    <ligand>
        <name>ATP</name>
        <dbReference type="ChEBI" id="CHEBI:30616"/>
    </ligand>
</feature>
<evidence type="ECO:0000256" key="11">
    <source>
        <dbReference type="RuleBase" id="RU003783"/>
    </source>
</evidence>
<dbReference type="Pfam" id="PF01715">
    <property type="entry name" value="IPPT"/>
    <property type="match status" value="1"/>
</dbReference>
<dbReference type="SUPFAM" id="SSF52540">
    <property type="entry name" value="P-loop containing nucleoside triphosphate hydrolases"/>
    <property type="match status" value="1"/>
</dbReference>
<comment type="catalytic activity">
    <reaction evidence="9 10 11">
        <text>adenosine(37) in tRNA + dimethylallyl diphosphate = N(6)-dimethylallyladenosine(37) in tRNA + diphosphate</text>
        <dbReference type="Rhea" id="RHEA:26482"/>
        <dbReference type="Rhea" id="RHEA-COMP:10162"/>
        <dbReference type="Rhea" id="RHEA-COMP:10375"/>
        <dbReference type="ChEBI" id="CHEBI:33019"/>
        <dbReference type="ChEBI" id="CHEBI:57623"/>
        <dbReference type="ChEBI" id="CHEBI:74411"/>
        <dbReference type="ChEBI" id="CHEBI:74415"/>
        <dbReference type="EC" id="2.5.1.75"/>
    </reaction>
</comment>
<dbReference type="RefSeq" id="WP_048597609.1">
    <property type="nucleotide sequence ID" value="NZ_CBFHGK010000006.1"/>
</dbReference>
<name>A0A0U1NHW1_9RHOB</name>
<gene>
    <name evidence="10 14" type="primary">miaA</name>
    <name evidence="14" type="ORF">NIG5292_00344</name>
</gene>
<keyword evidence="8 10" id="KW-0460">Magnesium</keyword>
<dbReference type="GO" id="GO:0006400">
    <property type="term" value="P:tRNA modification"/>
    <property type="evidence" value="ECO:0007669"/>
    <property type="project" value="TreeGrafter"/>
</dbReference>
<evidence type="ECO:0000256" key="13">
    <source>
        <dbReference type="RuleBase" id="RU003785"/>
    </source>
</evidence>
<dbReference type="Gene3D" id="3.40.50.300">
    <property type="entry name" value="P-loop containing nucleotide triphosphate hydrolases"/>
    <property type="match status" value="1"/>
</dbReference>
<protein>
    <recommendedName>
        <fullName evidence="10">tRNA dimethylallyltransferase</fullName>
        <ecNumber evidence="10">2.5.1.75</ecNumber>
    </recommendedName>
    <alternativeName>
        <fullName evidence="10">Dimethylallyl diphosphate:tRNA dimethylallyltransferase</fullName>
        <shortName evidence="10">DMAPP:tRNA dimethylallyltransferase</shortName>
        <shortName evidence="10">DMATase</shortName>
    </alternativeName>
    <alternativeName>
        <fullName evidence="10">Isopentenyl-diphosphate:tRNA isopentenyltransferase</fullName>
        <shortName evidence="10">IPP transferase</shortName>
        <shortName evidence="10">IPPT</shortName>
        <shortName evidence="10">IPTase</shortName>
    </alternativeName>
</protein>
<evidence type="ECO:0000256" key="9">
    <source>
        <dbReference type="ARBA" id="ARBA00049563"/>
    </source>
</evidence>
<keyword evidence="4 10" id="KW-0808">Transferase</keyword>
<keyword evidence="6 10" id="KW-0547">Nucleotide-binding</keyword>
<sequence length="292" mass="31978">MFDTIKTLSTELPVLIAGATASGKSAVAMEIAAQKGGLIVNADALQVFENWRVLTARPSVEDEAQTPHALYGHVAGNGAYSVGQWLRDVKALMGNERLIIVGGTGLNFRALTEGLAEIPPTPPAVRALANERLEADGINVLLAELDDETRSRIDPANPMRVTRAWEVAQSTGRPLSDWQDNTPPPIVTLANCHPMLIDAPKDWVNERIERRFDIMLAQGALDEAQRNLATWNPADQSARAIGAPELIRHLQGELSLEDARTLAVTASRQYAKRQRTWFRARMGKWIPLDPTG</sequence>
<feature type="site" description="Interaction with substrate tRNA" evidence="10">
    <location>
        <position position="126"/>
    </location>
</feature>
<evidence type="ECO:0000256" key="12">
    <source>
        <dbReference type="RuleBase" id="RU003784"/>
    </source>
</evidence>
<accession>A0A0U1NHW1</accession>
<keyword evidence="15" id="KW-1185">Reference proteome</keyword>
<dbReference type="EC" id="2.5.1.75" evidence="10"/>
<evidence type="ECO:0000256" key="1">
    <source>
        <dbReference type="ARBA" id="ARBA00001946"/>
    </source>
</evidence>
<keyword evidence="5 10" id="KW-0819">tRNA processing</keyword>
<dbReference type="InterPro" id="IPR018022">
    <property type="entry name" value="IPT"/>
</dbReference>